<organism evidence="4 5">
    <name type="scientific">Penicillium antarcticum</name>
    <dbReference type="NCBI Taxonomy" id="416450"/>
    <lineage>
        <taxon>Eukaryota</taxon>
        <taxon>Fungi</taxon>
        <taxon>Dikarya</taxon>
        <taxon>Ascomycota</taxon>
        <taxon>Pezizomycotina</taxon>
        <taxon>Eurotiomycetes</taxon>
        <taxon>Eurotiomycetidae</taxon>
        <taxon>Eurotiales</taxon>
        <taxon>Aspergillaceae</taxon>
        <taxon>Penicillium</taxon>
    </lineage>
</organism>
<dbReference type="InterPro" id="IPR057567">
    <property type="entry name" value="TPR_TTI1_C"/>
</dbReference>
<feature type="domain" description="TTI1 N-terminal TPR" evidence="2">
    <location>
        <begin position="9"/>
        <end position="336"/>
    </location>
</feature>
<dbReference type="AlphaFoldDB" id="A0A1V6QQA0"/>
<dbReference type="InterPro" id="IPR016024">
    <property type="entry name" value="ARM-type_fold"/>
</dbReference>
<dbReference type="PANTHER" id="PTHR18460:SF3">
    <property type="entry name" value="TELO2-INTERACTING PROTEIN 1 HOMOLOG"/>
    <property type="match status" value="1"/>
</dbReference>
<dbReference type="PANTHER" id="PTHR18460">
    <property type="entry name" value="TEL2 INTERACTING PROTEIN 1 TTI1 FAMILY MEMBER"/>
    <property type="match status" value="1"/>
</dbReference>
<accession>A0A1V6QQA0</accession>
<evidence type="ECO:0000259" key="2">
    <source>
        <dbReference type="Pfam" id="PF24173"/>
    </source>
</evidence>
<feature type="domain" description="TTI1 C-terminal TPR" evidence="3">
    <location>
        <begin position="775"/>
        <end position="881"/>
    </location>
</feature>
<dbReference type="Gene3D" id="1.25.10.10">
    <property type="entry name" value="Leucine-rich Repeat Variant"/>
    <property type="match status" value="1"/>
</dbReference>
<dbReference type="Pfam" id="PF21547">
    <property type="entry name" value="TTI1"/>
    <property type="match status" value="1"/>
</dbReference>
<dbReference type="Pfam" id="PF24181">
    <property type="entry name" value="TPR_TTI1_C"/>
    <property type="match status" value="1"/>
</dbReference>
<dbReference type="SUPFAM" id="SSF48371">
    <property type="entry name" value="ARM repeat"/>
    <property type="match status" value="1"/>
</dbReference>
<keyword evidence="5" id="KW-1185">Reference proteome</keyword>
<name>A0A1V6QQA0_9EURO</name>
<dbReference type="EMBL" id="MDYN01000001">
    <property type="protein sequence ID" value="OQD91132.1"/>
    <property type="molecule type" value="Genomic_DNA"/>
</dbReference>
<evidence type="ECO:0000313" key="4">
    <source>
        <dbReference type="EMBL" id="OQD91132.1"/>
    </source>
</evidence>
<evidence type="ECO:0000313" key="5">
    <source>
        <dbReference type="Proteomes" id="UP000191672"/>
    </source>
</evidence>
<protein>
    <submittedName>
        <fullName evidence="4">Uncharacterized protein</fullName>
    </submittedName>
</protein>
<proteinExistence type="predicted"/>
<dbReference type="Proteomes" id="UP000191672">
    <property type="component" value="Unassembled WGS sequence"/>
</dbReference>
<evidence type="ECO:0000256" key="1">
    <source>
        <dbReference type="SAM" id="MobiDB-lite"/>
    </source>
</evidence>
<feature type="region of interest" description="Disordered" evidence="1">
    <location>
        <begin position="754"/>
        <end position="791"/>
    </location>
</feature>
<feature type="compositionally biased region" description="Basic and acidic residues" evidence="1">
    <location>
        <begin position="758"/>
        <end position="767"/>
    </location>
</feature>
<comment type="caution">
    <text evidence="4">The sequence shown here is derived from an EMBL/GenBank/DDBJ whole genome shotgun (WGS) entry which is preliminary data.</text>
</comment>
<gene>
    <name evidence="4" type="ORF">PENANT_c001G02643</name>
</gene>
<sequence>MTTSAQEAFQLLREPCVALNAVALGFRSNQGSAADVTRALEPVYTCLNTLADDGTLNSRIANYVFEPLSHIFNQTQRLSARCLELAINSLQILVSCGWSYDLSPVVGKQLIIMCTLIVAGPPDQTQQPLVSEELCIAGFDCLAAVFKTLRGDVSQRTIFHEIGTATIVDQTVYILLEGIVDQRSDEVCTKAAQALYDLYGRITDRVVLASIMPRTVSALTKVLRPTTQVRRSYSLLELCLQILTRLLKAVLNDKDAADTSPPPLGSERIALDESWLKATTTQIKLALFNVIQVRRHERSEVQDALLELCTMVIEQCQKTLADSVPLMVETIVVLAYKEDERNNNAYQQLSLLGTTYPFVLDSLKESLHTWLTSFARVMQGNNETAKQRALRQISTVFQLLSDAQSGSNLLTIGLASGLCESLAAVVKESTNSPQPLNPADVIMLRPNDPPVTSGVFPSVVLAHQSQQQTLQDLRSLIDRLNLSQYGTEIAGSIVNRIRVTGDHTIAPFWLAMTFLRDRTTVTANFDDFISFDAVEQTSLLPSRGELIEKMYHISVETLNENETVSGEGDWRVSALALEAVALQAQHIGEAFRPELMDALYPVLELMASRNGDLEQHAIICLNILTKACNYENAGSMIVANADYLVNAVDAKLRFGGPSPLPASVLWMMLKLCGAPLIPYLDDVIDVILKLVDDYHGYPAYARNMFQVLKSVVDEGIRQPSILTIDEGKEHGLQDNQKARYEHLSISAITADIANRKAKRDERSKTEEINADGKISHPKKPWAETYDKPKPEPSIEELLDQAESDEPLPPPKEPEDAEKPLTKTHSLLLHIAKQIPLHLTTPSLELRKTLLDILTAMIPVLSQNENSFLPLINDLWPAVAKRRSPDPVGPMTKQASLRPRRNLTPDTEENIAKDLYVTEARVKAMGAMCRAAGDFMASRVEADFPSWNSWYESKWTTMTLWAKYGQPYAEAYALIPEKIRLEGSATNAESGARITLKIPFNPHLTIDDSYHGPSHFTEGHRHWRAMLDLFLNMLENVRLPLEMGDKICEHLVAWISLFVSADYFFHEKRTETIDFDPGEAIRPVERAIHAMEAYNADLTWFLFVKHLVGKDGYGSIEVKGDEDVMDVKLGGEVH</sequence>
<dbReference type="InterPro" id="IPR052587">
    <property type="entry name" value="TELO2-interacting_protein_1"/>
</dbReference>
<dbReference type="GO" id="GO:0005737">
    <property type="term" value="C:cytoplasm"/>
    <property type="evidence" value="ECO:0007669"/>
    <property type="project" value="TreeGrafter"/>
</dbReference>
<dbReference type="STRING" id="416450.A0A1V6QQA0"/>
<evidence type="ECO:0000259" key="3">
    <source>
        <dbReference type="Pfam" id="PF24181"/>
    </source>
</evidence>
<dbReference type="InterPro" id="IPR057566">
    <property type="entry name" value="TPR_TTI1_N"/>
</dbReference>
<dbReference type="InterPro" id="IPR011989">
    <property type="entry name" value="ARM-like"/>
</dbReference>
<reference evidence="5" key="1">
    <citation type="journal article" date="2017" name="Nat. Microbiol.">
        <title>Global analysis of biosynthetic gene clusters reveals vast potential of secondary metabolite production in Penicillium species.</title>
        <authorList>
            <person name="Nielsen J.C."/>
            <person name="Grijseels S."/>
            <person name="Prigent S."/>
            <person name="Ji B."/>
            <person name="Dainat J."/>
            <person name="Nielsen K.F."/>
            <person name="Frisvad J.C."/>
            <person name="Workman M."/>
            <person name="Nielsen J."/>
        </authorList>
    </citation>
    <scope>NUCLEOTIDE SEQUENCE [LARGE SCALE GENOMIC DNA]</scope>
    <source>
        <strain evidence="5">IBT 31811</strain>
    </source>
</reference>
<feature type="compositionally biased region" description="Basic and acidic residues" evidence="1">
    <location>
        <begin position="780"/>
        <end position="791"/>
    </location>
</feature>
<dbReference type="InterPro" id="IPR049362">
    <property type="entry name" value="TTI1_rpt"/>
</dbReference>
<dbReference type="Pfam" id="PF24173">
    <property type="entry name" value="TPR_TTI1_N"/>
    <property type="match status" value="1"/>
</dbReference>